<gene>
    <name evidence="4" type="ORF">KI659_17250</name>
</gene>
<accession>A0AAP2G5Q8</accession>
<dbReference type="Gene3D" id="1.25.40.10">
    <property type="entry name" value="Tetratricopeptide repeat domain"/>
    <property type="match status" value="2"/>
</dbReference>
<dbReference type="EMBL" id="JAHCMY010000019">
    <property type="protein sequence ID" value="MBS9525770.1"/>
    <property type="molecule type" value="Genomic_DNA"/>
</dbReference>
<dbReference type="InterPro" id="IPR011990">
    <property type="entry name" value="TPR-like_helical_dom_sf"/>
</dbReference>
<dbReference type="PROSITE" id="PS50005">
    <property type="entry name" value="TPR"/>
    <property type="match status" value="2"/>
</dbReference>
<evidence type="ECO:0000256" key="2">
    <source>
        <dbReference type="ARBA" id="ARBA00022803"/>
    </source>
</evidence>
<evidence type="ECO:0000313" key="5">
    <source>
        <dbReference type="Proteomes" id="UP001319104"/>
    </source>
</evidence>
<dbReference type="Pfam" id="PF13414">
    <property type="entry name" value="TPR_11"/>
    <property type="match status" value="1"/>
</dbReference>
<evidence type="ECO:0000313" key="4">
    <source>
        <dbReference type="EMBL" id="MBS9525770.1"/>
    </source>
</evidence>
<keyword evidence="5" id="KW-1185">Reference proteome</keyword>
<feature type="repeat" description="TPR" evidence="3">
    <location>
        <begin position="55"/>
        <end position="88"/>
    </location>
</feature>
<dbReference type="SUPFAM" id="SSF48452">
    <property type="entry name" value="TPR-like"/>
    <property type="match status" value="1"/>
</dbReference>
<protein>
    <submittedName>
        <fullName evidence="4">Tetratricopeptide repeat protein</fullName>
    </submittedName>
</protein>
<evidence type="ECO:0000256" key="3">
    <source>
        <dbReference type="PROSITE-ProRule" id="PRU00339"/>
    </source>
</evidence>
<dbReference type="SMART" id="SM00028">
    <property type="entry name" value="TPR"/>
    <property type="match status" value="4"/>
</dbReference>
<name>A0AAP2G5Q8_9BACT</name>
<dbReference type="Pfam" id="PF13432">
    <property type="entry name" value="TPR_16"/>
    <property type="match status" value="1"/>
</dbReference>
<keyword evidence="1" id="KW-0677">Repeat</keyword>
<evidence type="ECO:0000256" key="1">
    <source>
        <dbReference type="ARBA" id="ARBA00022737"/>
    </source>
</evidence>
<proteinExistence type="predicted"/>
<dbReference type="PROSITE" id="PS51257">
    <property type="entry name" value="PROKAR_LIPOPROTEIN"/>
    <property type="match status" value="1"/>
</dbReference>
<sequence>MNFKKSIIIMFGAATLMFACGQDDSEQGDSYYAQGQYEQAVSSYDSYLEKSPRNVKALYNRGRAHEELGNLEQAEADFKKALEHDSKNVQVMMSLSNLYQKQKNHSAALLYADYATETSGAPAMANFLKARALHQLGNTDEALQEYSAAIKADKGFAQAYHYRGVLKLGTKNKRGGCDDLKQAVSMGYAPAQSALDKYCN</sequence>
<comment type="caution">
    <text evidence="4">The sequence shown here is derived from an EMBL/GenBank/DDBJ whole genome shotgun (WGS) entry which is preliminary data.</text>
</comment>
<reference evidence="4 5" key="1">
    <citation type="submission" date="2021-05" db="EMBL/GenBank/DDBJ databases">
        <authorList>
            <person name="Zhang Z.D."/>
            <person name="Osman G."/>
        </authorList>
    </citation>
    <scope>NUCLEOTIDE SEQUENCE [LARGE SCALE GENOMIC DNA]</scope>
    <source>
        <strain evidence="4 5">KCTC 32217</strain>
    </source>
</reference>
<dbReference type="RefSeq" id="WP_213946631.1">
    <property type="nucleotide sequence ID" value="NZ_JAHBGI010000002.1"/>
</dbReference>
<dbReference type="InterPro" id="IPR019734">
    <property type="entry name" value="TPR_rpt"/>
</dbReference>
<dbReference type="PANTHER" id="PTHR44858">
    <property type="entry name" value="TETRATRICOPEPTIDE REPEAT PROTEIN 6"/>
    <property type="match status" value="1"/>
</dbReference>
<keyword evidence="2 3" id="KW-0802">TPR repeat</keyword>
<dbReference type="PANTHER" id="PTHR44858:SF1">
    <property type="entry name" value="UDP-N-ACETYLGLUCOSAMINE--PEPTIDE N-ACETYLGLUCOSAMINYLTRANSFERASE SPINDLY-RELATED"/>
    <property type="match status" value="1"/>
</dbReference>
<dbReference type="Proteomes" id="UP001319104">
    <property type="component" value="Unassembled WGS sequence"/>
</dbReference>
<feature type="repeat" description="TPR" evidence="3">
    <location>
        <begin position="21"/>
        <end position="54"/>
    </location>
</feature>
<dbReference type="InterPro" id="IPR050498">
    <property type="entry name" value="Ycf3"/>
</dbReference>
<dbReference type="AlphaFoldDB" id="A0AAP2G5Q8"/>
<organism evidence="4 5">
    <name type="scientific">Litoribacter ruber</name>
    <dbReference type="NCBI Taxonomy" id="702568"/>
    <lineage>
        <taxon>Bacteria</taxon>
        <taxon>Pseudomonadati</taxon>
        <taxon>Bacteroidota</taxon>
        <taxon>Cytophagia</taxon>
        <taxon>Cytophagales</taxon>
        <taxon>Cyclobacteriaceae</taxon>
        <taxon>Litoribacter</taxon>
    </lineage>
</organism>